<dbReference type="OrthoDB" id="9803889at2"/>
<dbReference type="InterPro" id="IPR027417">
    <property type="entry name" value="P-loop_NTPase"/>
</dbReference>
<dbReference type="GO" id="GO:0000731">
    <property type="term" value="P:DNA synthesis involved in DNA repair"/>
    <property type="evidence" value="ECO:0007669"/>
    <property type="project" value="TreeGrafter"/>
</dbReference>
<evidence type="ECO:0000256" key="4">
    <source>
        <dbReference type="ARBA" id="ARBA00022490"/>
    </source>
</evidence>
<dbReference type="Gene3D" id="1.20.1050.90">
    <property type="entry name" value="RecF/RecN/SMC, N-terminal domain"/>
    <property type="match status" value="1"/>
</dbReference>
<keyword evidence="7 12" id="KW-0227">DNA damage</keyword>
<dbReference type="InterPro" id="IPR003395">
    <property type="entry name" value="RecF/RecN/SMC_N"/>
</dbReference>
<evidence type="ECO:0000256" key="2">
    <source>
        <dbReference type="ARBA" id="ARBA00008016"/>
    </source>
</evidence>
<protein>
    <recommendedName>
        <fullName evidence="3 12">DNA replication and repair protein RecF</fullName>
    </recommendedName>
</protein>
<sequence length="372" mass="42362">MYVERLELKQFRNIEHLKLDCSGELHMFVGPNAQGKTNILESLYVLAIGKSHRTRSHRELIRWEQTGALLKAEVSGKESARRLEIRLTPRGKRVLRNGVEQRRLSEYIGSLTAVLFAPEDLSIVKGSPQVRRRFLDMEIGQVSPAYIYHLTRYNQLLQQRNSLLKELGKGWGKQTALLDVLNEQLVGLSTHLWSKRFSFVNILSRWAQEIHHSITQGSESLTLQYRPLAAVEPGMDRSSMEEALTRELMQVREQEIQRGTTLIGPHRDDLRIAANGTDLHTFGSQGQQRTAALSLKLAEIELIHQETGTYPILLLDDVLSELDDGRKTHLLEAIRGRVQTFVTTTGLEGIDRETLERARIRRVHQGSISEQG</sequence>
<dbReference type="HAMAP" id="MF_00365">
    <property type="entry name" value="RecF"/>
    <property type="match status" value="1"/>
</dbReference>
<keyword evidence="8 12" id="KW-0067">ATP-binding</keyword>
<gene>
    <name evidence="12" type="primary">recF</name>
    <name evidence="15" type="ORF">SAMN05421790_10299</name>
</gene>
<keyword evidence="5 12" id="KW-0235">DNA replication</keyword>
<evidence type="ECO:0000313" key="16">
    <source>
        <dbReference type="Proteomes" id="UP000186795"/>
    </source>
</evidence>
<dbReference type="PROSITE" id="PS00617">
    <property type="entry name" value="RECF_1"/>
    <property type="match status" value="1"/>
</dbReference>
<name>A0A1N7JH38_9BACL</name>
<keyword evidence="16" id="KW-1185">Reference proteome</keyword>
<evidence type="ECO:0000256" key="1">
    <source>
        <dbReference type="ARBA" id="ARBA00004496"/>
    </source>
</evidence>
<evidence type="ECO:0000256" key="11">
    <source>
        <dbReference type="ARBA" id="ARBA00023236"/>
    </source>
</evidence>
<feature type="binding site" evidence="12">
    <location>
        <begin position="30"/>
        <end position="37"/>
    </location>
    <ligand>
        <name>ATP</name>
        <dbReference type="ChEBI" id="CHEBI:30616"/>
    </ligand>
</feature>
<dbReference type="PANTHER" id="PTHR32182">
    <property type="entry name" value="DNA REPLICATION AND REPAIR PROTEIN RECF"/>
    <property type="match status" value="1"/>
</dbReference>
<dbReference type="Gene3D" id="3.40.50.300">
    <property type="entry name" value="P-loop containing nucleotide triphosphate hydrolases"/>
    <property type="match status" value="1"/>
</dbReference>
<dbReference type="InterPro" id="IPR042174">
    <property type="entry name" value="RecF_2"/>
</dbReference>
<evidence type="ECO:0000256" key="6">
    <source>
        <dbReference type="ARBA" id="ARBA00022741"/>
    </source>
</evidence>
<evidence type="ECO:0000256" key="8">
    <source>
        <dbReference type="ARBA" id="ARBA00022840"/>
    </source>
</evidence>
<dbReference type="NCBIfam" id="TIGR00611">
    <property type="entry name" value="recf"/>
    <property type="match status" value="1"/>
</dbReference>
<keyword evidence="10 12" id="KW-0234">DNA repair</keyword>
<keyword evidence="11 12" id="KW-0742">SOS response</keyword>
<dbReference type="GO" id="GO:0009432">
    <property type="term" value="P:SOS response"/>
    <property type="evidence" value="ECO:0007669"/>
    <property type="project" value="UniProtKB-UniRule"/>
</dbReference>
<keyword evidence="6 12" id="KW-0547">Nucleotide-binding</keyword>
<dbReference type="SUPFAM" id="SSF52540">
    <property type="entry name" value="P-loop containing nucleoside triphosphate hydrolases"/>
    <property type="match status" value="1"/>
</dbReference>
<evidence type="ECO:0000259" key="14">
    <source>
        <dbReference type="Pfam" id="PF02463"/>
    </source>
</evidence>
<evidence type="ECO:0000256" key="12">
    <source>
        <dbReference type="HAMAP-Rule" id="MF_00365"/>
    </source>
</evidence>
<dbReference type="PROSITE" id="PS00618">
    <property type="entry name" value="RECF_2"/>
    <property type="match status" value="1"/>
</dbReference>
<comment type="function">
    <text evidence="12 13">The RecF protein is involved in DNA metabolism; it is required for DNA replication and normal SOS inducibility. RecF binds preferentially to single-stranded, linear DNA. It also seems to bind ATP.</text>
</comment>
<dbReference type="GO" id="GO:0005737">
    <property type="term" value="C:cytoplasm"/>
    <property type="evidence" value="ECO:0007669"/>
    <property type="project" value="UniProtKB-SubCell"/>
</dbReference>
<dbReference type="EMBL" id="FTOD01000002">
    <property type="protein sequence ID" value="SIS48683.1"/>
    <property type="molecule type" value="Genomic_DNA"/>
</dbReference>
<dbReference type="AlphaFoldDB" id="A0A1N7JH38"/>
<keyword evidence="9 12" id="KW-0238">DNA-binding</keyword>
<evidence type="ECO:0000256" key="13">
    <source>
        <dbReference type="RuleBase" id="RU000578"/>
    </source>
</evidence>
<dbReference type="CDD" id="cd03242">
    <property type="entry name" value="ABC_RecF"/>
    <property type="match status" value="1"/>
</dbReference>
<dbReference type="Proteomes" id="UP000186795">
    <property type="component" value="Unassembled WGS sequence"/>
</dbReference>
<feature type="domain" description="RecF/RecN/SMC N-terminal" evidence="14">
    <location>
        <begin position="2"/>
        <end position="345"/>
    </location>
</feature>
<dbReference type="GO" id="GO:0003697">
    <property type="term" value="F:single-stranded DNA binding"/>
    <property type="evidence" value="ECO:0007669"/>
    <property type="project" value="UniProtKB-UniRule"/>
</dbReference>
<evidence type="ECO:0000256" key="3">
    <source>
        <dbReference type="ARBA" id="ARBA00020170"/>
    </source>
</evidence>
<evidence type="ECO:0000256" key="10">
    <source>
        <dbReference type="ARBA" id="ARBA00023204"/>
    </source>
</evidence>
<dbReference type="GO" id="GO:0006260">
    <property type="term" value="P:DNA replication"/>
    <property type="evidence" value="ECO:0007669"/>
    <property type="project" value="UniProtKB-UniRule"/>
</dbReference>
<dbReference type="RefSeq" id="WP_009710585.1">
    <property type="nucleotide sequence ID" value="NZ_CP048103.1"/>
</dbReference>
<evidence type="ECO:0000256" key="9">
    <source>
        <dbReference type="ARBA" id="ARBA00023125"/>
    </source>
</evidence>
<dbReference type="PANTHER" id="PTHR32182:SF0">
    <property type="entry name" value="DNA REPLICATION AND REPAIR PROTEIN RECF"/>
    <property type="match status" value="1"/>
</dbReference>
<comment type="subcellular location">
    <subcellularLocation>
        <location evidence="1 12 13">Cytoplasm</location>
    </subcellularLocation>
</comment>
<dbReference type="GO" id="GO:0005524">
    <property type="term" value="F:ATP binding"/>
    <property type="evidence" value="ECO:0007669"/>
    <property type="project" value="UniProtKB-UniRule"/>
</dbReference>
<dbReference type="FunFam" id="1.20.1050.90:FF:000002">
    <property type="entry name" value="DNA replication and repair protein RecF"/>
    <property type="match status" value="1"/>
</dbReference>
<dbReference type="InterPro" id="IPR018078">
    <property type="entry name" value="DNA-binding_RecF_CS"/>
</dbReference>
<proteinExistence type="inferred from homology"/>
<comment type="similarity">
    <text evidence="2 12 13">Belongs to the RecF family.</text>
</comment>
<evidence type="ECO:0000313" key="15">
    <source>
        <dbReference type="EMBL" id="SIS48683.1"/>
    </source>
</evidence>
<keyword evidence="4 12" id="KW-0963">Cytoplasm</keyword>
<dbReference type="Pfam" id="PF02463">
    <property type="entry name" value="SMC_N"/>
    <property type="match status" value="1"/>
</dbReference>
<organism evidence="15 16">
    <name type="scientific">Kroppenstedtia eburnea</name>
    <dbReference type="NCBI Taxonomy" id="714067"/>
    <lineage>
        <taxon>Bacteria</taxon>
        <taxon>Bacillati</taxon>
        <taxon>Bacillota</taxon>
        <taxon>Bacilli</taxon>
        <taxon>Bacillales</taxon>
        <taxon>Thermoactinomycetaceae</taxon>
        <taxon>Kroppenstedtia</taxon>
    </lineage>
</organism>
<evidence type="ECO:0000256" key="7">
    <source>
        <dbReference type="ARBA" id="ARBA00022763"/>
    </source>
</evidence>
<reference evidence="16" key="1">
    <citation type="submission" date="2017-01" db="EMBL/GenBank/DDBJ databases">
        <authorList>
            <person name="Varghese N."/>
            <person name="Submissions S."/>
        </authorList>
    </citation>
    <scope>NUCLEOTIDE SEQUENCE [LARGE SCALE GENOMIC DNA]</scope>
    <source>
        <strain evidence="16">DSM 45196</strain>
    </source>
</reference>
<accession>A0A1N7JH38</accession>
<dbReference type="GO" id="GO:0006302">
    <property type="term" value="P:double-strand break repair"/>
    <property type="evidence" value="ECO:0007669"/>
    <property type="project" value="TreeGrafter"/>
</dbReference>
<dbReference type="InterPro" id="IPR001238">
    <property type="entry name" value="DNA-binding_RecF"/>
</dbReference>
<evidence type="ECO:0000256" key="5">
    <source>
        <dbReference type="ARBA" id="ARBA00022705"/>
    </source>
</evidence>